<dbReference type="InterPro" id="IPR037523">
    <property type="entry name" value="VOC_core"/>
</dbReference>
<comment type="caution">
    <text evidence="2">The sequence shown here is derived from an EMBL/GenBank/DDBJ whole genome shotgun (WGS) entry which is preliminary data.</text>
</comment>
<dbReference type="PROSITE" id="PS51819">
    <property type="entry name" value="VOC"/>
    <property type="match status" value="1"/>
</dbReference>
<dbReference type="Proteomes" id="UP000185696">
    <property type="component" value="Unassembled WGS sequence"/>
</dbReference>
<sequence length="170" mass="18037">MTDPFDSLHLPDSPVDPPGAFADRLRRALADAILTGAPMINAPALSPYLVVADARSALAWYSEVLGARPRGERHVNADGTIGHAELDFGGAVLMLAEPSPLYPDVPVGPPTPGPFSHTLHLEVADVDATVATARRRGATVERAPADEPYGRAAVIVDPFGHRWMLNRPPA</sequence>
<dbReference type="RefSeq" id="WP_075133438.1">
    <property type="nucleotide sequence ID" value="NZ_MSIF01000006.1"/>
</dbReference>
<name>A0A7Z0WLR3_9PSEU</name>
<accession>A0A7Z0WLR3</accession>
<dbReference type="InterPro" id="IPR004360">
    <property type="entry name" value="Glyas_Fos-R_dOase_dom"/>
</dbReference>
<dbReference type="CDD" id="cd07246">
    <property type="entry name" value="VOC_like"/>
    <property type="match status" value="1"/>
</dbReference>
<protein>
    <recommendedName>
        <fullName evidence="1">VOC domain-containing protein</fullName>
    </recommendedName>
</protein>
<proteinExistence type="predicted"/>
<dbReference type="Gene3D" id="3.30.720.110">
    <property type="match status" value="1"/>
</dbReference>
<dbReference type="EMBL" id="MSIF01000006">
    <property type="protein sequence ID" value="OLF10450.1"/>
    <property type="molecule type" value="Genomic_DNA"/>
</dbReference>
<organism evidence="2 3">
    <name type="scientific">Actinophytocola xinjiangensis</name>
    <dbReference type="NCBI Taxonomy" id="485602"/>
    <lineage>
        <taxon>Bacteria</taxon>
        <taxon>Bacillati</taxon>
        <taxon>Actinomycetota</taxon>
        <taxon>Actinomycetes</taxon>
        <taxon>Pseudonocardiales</taxon>
        <taxon>Pseudonocardiaceae</taxon>
    </lineage>
</organism>
<gene>
    <name evidence="2" type="ORF">BLA60_14680</name>
</gene>
<dbReference type="Gene3D" id="3.30.720.120">
    <property type="match status" value="1"/>
</dbReference>
<evidence type="ECO:0000313" key="3">
    <source>
        <dbReference type="Proteomes" id="UP000185696"/>
    </source>
</evidence>
<dbReference type="Pfam" id="PF00903">
    <property type="entry name" value="Glyoxalase"/>
    <property type="match status" value="1"/>
</dbReference>
<evidence type="ECO:0000259" key="1">
    <source>
        <dbReference type="PROSITE" id="PS51819"/>
    </source>
</evidence>
<dbReference type="AlphaFoldDB" id="A0A7Z0WLR3"/>
<dbReference type="SUPFAM" id="SSF54593">
    <property type="entry name" value="Glyoxalase/Bleomycin resistance protein/Dihydroxybiphenyl dioxygenase"/>
    <property type="match status" value="1"/>
</dbReference>
<dbReference type="PANTHER" id="PTHR34109:SF1">
    <property type="entry name" value="VOC DOMAIN-CONTAINING PROTEIN"/>
    <property type="match status" value="1"/>
</dbReference>
<evidence type="ECO:0000313" key="2">
    <source>
        <dbReference type="EMBL" id="OLF10450.1"/>
    </source>
</evidence>
<reference evidence="2 3" key="1">
    <citation type="submission" date="2016-12" db="EMBL/GenBank/DDBJ databases">
        <title>The draft genome sequence of Actinophytocola xinjiangensis.</title>
        <authorList>
            <person name="Wang W."/>
            <person name="Yuan L."/>
        </authorList>
    </citation>
    <scope>NUCLEOTIDE SEQUENCE [LARGE SCALE GENOMIC DNA]</scope>
    <source>
        <strain evidence="2 3">CGMCC 4.4663</strain>
    </source>
</reference>
<dbReference type="OrthoDB" id="9795306at2"/>
<dbReference type="PANTHER" id="PTHR34109">
    <property type="entry name" value="BNAUNNG04460D PROTEIN-RELATED"/>
    <property type="match status" value="1"/>
</dbReference>
<feature type="domain" description="VOC" evidence="1">
    <location>
        <begin position="43"/>
        <end position="168"/>
    </location>
</feature>
<keyword evidence="3" id="KW-1185">Reference proteome</keyword>
<dbReference type="InterPro" id="IPR029068">
    <property type="entry name" value="Glyas_Bleomycin-R_OHBP_Dase"/>
</dbReference>